<dbReference type="SUPFAM" id="SSF55874">
    <property type="entry name" value="ATPase domain of HSP90 chaperone/DNA topoisomerase II/histidine kinase"/>
    <property type="match status" value="1"/>
</dbReference>
<evidence type="ECO:0000256" key="1">
    <source>
        <dbReference type="SAM" id="Phobius"/>
    </source>
</evidence>
<protein>
    <recommendedName>
        <fullName evidence="2">Signal transduction histidine kinase internal region domain-containing protein</fullName>
    </recommendedName>
</protein>
<feature type="transmembrane region" description="Helical" evidence="1">
    <location>
        <begin position="46"/>
        <end position="66"/>
    </location>
</feature>
<organism evidence="3 4">
    <name type="scientific">Hymenobacter nivis</name>
    <dbReference type="NCBI Taxonomy" id="1850093"/>
    <lineage>
        <taxon>Bacteria</taxon>
        <taxon>Pseudomonadati</taxon>
        <taxon>Bacteroidota</taxon>
        <taxon>Cytophagia</taxon>
        <taxon>Cytophagales</taxon>
        <taxon>Hymenobacteraceae</taxon>
        <taxon>Hymenobacter</taxon>
    </lineage>
</organism>
<evidence type="ECO:0000259" key="2">
    <source>
        <dbReference type="Pfam" id="PF06580"/>
    </source>
</evidence>
<reference evidence="3 4" key="1">
    <citation type="journal article" date="2019" name="Environ. Microbiol.">
        <title>Species interactions and distinct microbial communities in high Arctic permafrost affected cryosols are associated with the CH4 and CO2 gas fluxes.</title>
        <authorList>
            <person name="Altshuler I."/>
            <person name="Hamel J."/>
            <person name="Turney S."/>
            <person name="Magnuson E."/>
            <person name="Levesque R."/>
            <person name="Greer C."/>
            <person name="Whyte L.G."/>
        </authorList>
    </citation>
    <scope>NUCLEOTIDE SEQUENCE [LARGE SCALE GENOMIC DNA]</scope>
    <source>
        <strain evidence="3 4">S9.2P</strain>
    </source>
</reference>
<dbReference type="Proteomes" id="UP000317646">
    <property type="component" value="Unassembled WGS sequence"/>
</dbReference>
<proteinExistence type="predicted"/>
<dbReference type="AlphaFoldDB" id="A0A502HEJ6"/>
<evidence type="ECO:0000313" key="3">
    <source>
        <dbReference type="EMBL" id="TPG71893.1"/>
    </source>
</evidence>
<dbReference type="GO" id="GO:0016020">
    <property type="term" value="C:membrane"/>
    <property type="evidence" value="ECO:0007669"/>
    <property type="project" value="InterPro"/>
</dbReference>
<dbReference type="PANTHER" id="PTHR34220">
    <property type="entry name" value="SENSOR HISTIDINE KINASE YPDA"/>
    <property type="match status" value="1"/>
</dbReference>
<keyword evidence="1" id="KW-0812">Transmembrane</keyword>
<feature type="transmembrane region" description="Helical" evidence="1">
    <location>
        <begin position="78"/>
        <end position="98"/>
    </location>
</feature>
<dbReference type="Gene3D" id="3.30.565.10">
    <property type="entry name" value="Histidine kinase-like ATPase, C-terminal domain"/>
    <property type="match status" value="1"/>
</dbReference>
<keyword evidence="1" id="KW-1133">Transmembrane helix</keyword>
<dbReference type="InterPro" id="IPR010559">
    <property type="entry name" value="Sig_transdc_His_kin_internal"/>
</dbReference>
<feature type="transmembrane region" description="Helical" evidence="1">
    <location>
        <begin position="118"/>
        <end position="135"/>
    </location>
</feature>
<name>A0A502HEJ6_9BACT</name>
<feature type="domain" description="Signal transduction histidine kinase internal region" evidence="2">
    <location>
        <begin position="196"/>
        <end position="272"/>
    </location>
</feature>
<keyword evidence="4" id="KW-1185">Reference proteome</keyword>
<gene>
    <name evidence="3" type="ORF">EAH73_01185</name>
</gene>
<feature type="transmembrane region" description="Helical" evidence="1">
    <location>
        <begin position="155"/>
        <end position="173"/>
    </location>
</feature>
<sequence length="380" mass="43697">MARYSHLRAMSMPTVPFAARLPRLPRLPKFGAGPARHAVLFPRRTYLLITLGISIAFGLLILPASILQRPHTTAAEALLLFINPVLVFQVQFEFNYLLRYRRHPVQRWLGRQPARPAYLFRLAFTAVVVSLYNAGRYYLDTRLHLRLDNNPLDAVLAWSQVATVVGFSFQLALELVENSRYLTIENEMLKREQLQARYESLKQQLSPHFLFNSLSTLGELIYDEPDAAALFVEEMAHVYRYLLRHGEQAAVPLRDELHFLRSYVYLLRMRFSTGIQLEIDLPDDIQDRPVPPLALQLLLENAVKHNAVSHRQPLVVRIDFVAPATLRVRNNRYPRLTPTPETSSGVGLSNLTNRVRLLHQQHLLVEQTPDEFCVYLPLPA</sequence>
<dbReference type="PANTHER" id="PTHR34220:SF7">
    <property type="entry name" value="SENSOR HISTIDINE KINASE YPDA"/>
    <property type="match status" value="1"/>
</dbReference>
<dbReference type="EMBL" id="RCYZ01000001">
    <property type="protein sequence ID" value="TPG71893.1"/>
    <property type="molecule type" value="Genomic_DNA"/>
</dbReference>
<accession>A0A502HEJ6</accession>
<dbReference type="InterPro" id="IPR036890">
    <property type="entry name" value="HATPase_C_sf"/>
</dbReference>
<dbReference type="Pfam" id="PF06580">
    <property type="entry name" value="His_kinase"/>
    <property type="match status" value="1"/>
</dbReference>
<keyword evidence="1" id="KW-0472">Membrane</keyword>
<comment type="caution">
    <text evidence="3">The sequence shown here is derived from an EMBL/GenBank/DDBJ whole genome shotgun (WGS) entry which is preliminary data.</text>
</comment>
<dbReference type="InterPro" id="IPR050640">
    <property type="entry name" value="Bact_2-comp_sensor_kinase"/>
</dbReference>
<evidence type="ECO:0000313" key="4">
    <source>
        <dbReference type="Proteomes" id="UP000317646"/>
    </source>
</evidence>
<dbReference type="GO" id="GO:0000155">
    <property type="term" value="F:phosphorelay sensor kinase activity"/>
    <property type="evidence" value="ECO:0007669"/>
    <property type="project" value="InterPro"/>
</dbReference>